<dbReference type="InterPro" id="IPR015202">
    <property type="entry name" value="GO-like_E_set"/>
</dbReference>
<dbReference type="Pfam" id="PF09118">
    <property type="entry name" value="GO-like_E_set"/>
    <property type="match status" value="1"/>
</dbReference>
<dbReference type="PANTHER" id="PTHR32208:SF21">
    <property type="entry name" value="LOW QUALITY PROTEIN: ALDEHYDE OXIDASE GLOX-LIKE"/>
    <property type="match status" value="1"/>
</dbReference>
<dbReference type="InterPro" id="IPR013783">
    <property type="entry name" value="Ig-like_fold"/>
</dbReference>
<dbReference type="InterPro" id="IPR014756">
    <property type="entry name" value="Ig_E-set"/>
</dbReference>
<feature type="domain" description="Galactose oxidase-like Early set" evidence="1">
    <location>
        <begin position="555"/>
        <end position="650"/>
    </location>
</feature>
<evidence type="ECO:0000259" key="2">
    <source>
        <dbReference type="Pfam" id="PF21110"/>
    </source>
</evidence>
<dbReference type="InterPro" id="IPR037293">
    <property type="entry name" value="Gal_Oxidase_central_sf"/>
</dbReference>
<dbReference type="InterPro" id="IPR011043">
    <property type="entry name" value="Gal_Oxase/kelch_b-propeller"/>
</dbReference>
<dbReference type="EMBL" id="CP060131">
    <property type="protein sequence ID" value="QNG55034.1"/>
    <property type="molecule type" value="Genomic_DNA"/>
</dbReference>
<organism evidence="3 4">
    <name type="scientific">Pseudonocardia petroleophila</name>
    <dbReference type="NCBI Taxonomy" id="37331"/>
    <lineage>
        <taxon>Bacteria</taxon>
        <taxon>Bacillati</taxon>
        <taxon>Actinomycetota</taxon>
        <taxon>Actinomycetes</taxon>
        <taxon>Pseudonocardiales</taxon>
        <taxon>Pseudonocardiaceae</taxon>
        <taxon>Pseudonocardia</taxon>
    </lineage>
</organism>
<dbReference type="PANTHER" id="PTHR32208">
    <property type="entry name" value="SECRETED PROTEIN-RELATED"/>
    <property type="match status" value="1"/>
</dbReference>
<sequence length="651" mass="69886">MRALRRTVALLLRFRRPILVLTVPTLLVAVNFAPAVALVADYRHYALVNSPEYQRQYGRWDVVELPSDMRVNAIHAALLPSGKLLVIAGSGNDQEHFDAGTFSTLLYDPATGATSLVPTPSDLFCGGHAFLANGNLLVAGGTQRYEVLAEDVTKAAGGMLVKNENPDYPRELPRGTVFVSEAGLRYVSTADLTLPPADKVTTGQGRRTTTTVTASEGRVWVEAEQEGPEYATDAQVHYTVDGVVGQEATEVYGLTQSTTFDKQEFQGIVDTYEFDPVAEEYVRVGDLVHPRWYPTLAGLPGGGVIAVSGLDGTGEVLDGQNETYDPATRTWTERPDLRQYFPTYPALFGTSGGDLFYSGSNAGYGPDDRGRDPAFWDLDENVLTPVPGLRDTDQLETSASSWLGPVQDQRIMVVGGGGVGDSERSTGRIDVIDLDAPEPAFAPATDLPQGTRYPNLVQLPDDTTLITGGSVGYRGNGQSDILEAYTLDTDGALTDVADPTVGRDYHSEALLLPDGRVMTLGSNPLFRDAENTTPGRFERRLEIFTPPYLFRGDGRPEITDAPAGVGRGTTMTVSSPQAAAVTGARLIRPSAVTHGTDTEQRSVALDITARTDGGLDLAVPAAETLVPSGYYMLFLLDADGTPSTARWVQVS</sequence>
<dbReference type="Gene3D" id="2.130.10.80">
    <property type="entry name" value="Galactose oxidase/kelch, beta-propeller"/>
    <property type="match status" value="1"/>
</dbReference>
<dbReference type="SUPFAM" id="SSF81296">
    <property type="entry name" value="E set domains"/>
    <property type="match status" value="1"/>
</dbReference>
<evidence type="ECO:0000313" key="3">
    <source>
        <dbReference type="EMBL" id="QNG55034.1"/>
    </source>
</evidence>
<gene>
    <name evidence="3" type="ORF">H6H00_14885</name>
</gene>
<name>A0A7G7MQH3_9PSEU</name>
<dbReference type="Pfam" id="PF21110">
    <property type="entry name" value="GlxA"/>
    <property type="match status" value="1"/>
</dbReference>
<feature type="domain" description="GlxA-like beta barrel" evidence="2">
    <location>
        <begin position="154"/>
        <end position="256"/>
    </location>
</feature>
<proteinExistence type="predicted"/>
<accession>A0A7G7MQH3</accession>
<dbReference type="CDD" id="cd02851">
    <property type="entry name" value="E_set_GO_C"/>
    <property type="match status" value="1"/>
</dbReference>
<dbReference type="Gene3D" id="2.60.40.10">
    <property type="entry name" value="Immunoglobulins"/>
    <property type="match status" value="1"/>
</dbReference>
<protein>
    <submittedName>
        <fullName evidence="3">DUF1929 domain-containing protein</fullName>
    </submittedName>
</protein>
<dbReference type="InterPro" id="IPR049305">
    <property type="entry name" value="GlxA-like_b-barrel"/>
</dbReference>
<dbReference type="KEGG" id="ppel:H6H00_14885"/>
<dbReference type="Proteomes" id="UP000515728">
    <property type="component" value="Chromosome"/>
</dbReference>
<dbReference type="GO" id="GO:0005975">
    <property type="term" value="P:carbohydrate metabolic process"/>
    <property type="evidence" value="ECO:0007669"/>
    <property type="project" value="UniProtKB-ARBA"/>
</dbReference>
<evidence type="ECO:0000313" key="4">
    <source>
        <dbReference type="Proteomes" id="UP000515728"/>
    </source>
</evidence>
<keyword evidence="4" id="KW-1185">Reference proteome</keyword>
<dbReference type="AlphaFoldDB" id="A0A7G7MQH3"/>
<evidence type="ECO:0000259" key="1">
    <source>
        <dbReference type="Pfam" id="PF09118"/>
    </source>
</evidence>
<reference evidence="3 4" key="1">
    <citation type="submission" date="2020-08" db="EMBL/GenBank/DDBJ databases">
        <authorList>
            <person name="Mo P."/>
        </authorList>
    </citation>
    <scope>NUCLEOTIDE SEQUENCE [LARGE SCALE GENOMIC DNA]</scope>
    <source>
        <strain evidence="3 4">CGMCC 4.1532</strain>
    </source>
</reference>
<dbReference type="SUPFAM" id="SSF50965">
    <property type="entry name" value="Galactose oxidase, central domain"/>
    <property type="match status" value="2"/>
</dbReference>
<dbReference type="RefSeq" id="WP_185721832.1">
    <property type="nucleotide sequence ID" value="NZ_BAAAWI010000001.1"/>
</dbReference>